<organism evidence="1 2">
    <name type="scientific">Paramecium pentaurelia</name>
    <dbReference type="NCBI Taxonomy" id="43138"/>
    <lineage>
        <taxon>Eukaryota</taxon>
        <taxon>Sar</taxon>
        <taxon>Alveolata</taxon>
        <taxon>Ciliophora</taxon>
        <taxon>Intramacronucleata</taxon>
        <taxon>Oligohymenophorea</taxon>
        <taxon>Peniculida</taxon>
        <taxon>Parameciidae</taxon>
        <taxon>Paramecium</taxon>
    </lineage>
</organism>
<name>A0A8S1XU48_9CILI</name>
<accession>A0A8S1XU48</accession>
<protein>
    <submittedName>
        <fullName evidence="1">Uncharacterized protein</fullName>
    </submittedName>
</protein>
<proteinExistence type="predicted"/>
<keyword evidence="2" id="KW-1185">Reference proteome</keyword>
<evidence type="ECO:0000313" key="2">
    <source>
        <dbReference type="Proteomes" id="UP000689195"/>
    </source>
</evidence>
<gene>
    <name evidence="1" type="ORF">PPENT_87.1.T1390015</name>
</gene>
<evidence type="ECO:0000313" key="1">
    <source>
        <dbReference type="EMBL" id="CAD8204859.1"/>
    </source>
</evidence>
<dbReference type="AlphaFoldDB" id="A0A8S1XU48"/>
<dbReference type="EMBL" id="CAJJDO010000139">
    <property type="protein sequence ID" value="CAD8204859.1"/>
    <property type="molecule type" value="Genomic_DNA"/>
</dbReference>
<sequence length="173" mass="20600">MSSSQEAGKSNLVNQITKGKLLDKYEYTKGIDGHVKLIILDNLDKKLIKNLFTNIIRKQIVVFQFMISLTMKEQNLIEIDEYFFFNFLPEAQSNFPVILVGTILDLIQKKMMKNRQIYKEMYSLFKCHQKTQSLFKRFYKLLLSYCEIGASKIKIIRKRYFKSYQQRFYICIG</sequence>
<reference evidence="1" key="1">
    <citation type="submission" date="2021-01" db="EMBL/GenBank/DDBJ databases">
        <authorList>
            <consortium name="Genoscope - CEA"/>
            <person name="William W."/>
        </authorList>
    </citation>
    <scope>NUCLEOTIDE SEQUENCE</scope>
</reference>
<comment type="caution">
    <text evidence="1">The sequence shown here is derived from an EMBL/GenBank/DDBJ whole genome shotgun (WGS) entry which is preliminary data.</text>
</comment>
<dbReference type="Proteomes" id="UP000689195">
    <property type="component" value="Unassembled WGS sequence"/>
</dbReference>